<sequence>MANVLIRNLPAEVHRALKVRAALNERSTDAEIREILTAAVQPLELDEISREVGLSESKPAKKVLT</sequence>
<evidence type="ECO:0000259" key="1">
    <source>
        <dbReference type="Pfam" id="PF22513"/>
    </source>
</evidence>
<evidence type="ECO:0000313" key="2">
    <source>
        <dbReference type="EMBL" id="OZI78652.1"/>
    </source>
</evidence>
<organism evidence="2 3">
    <name type="scientific">Bordetella genomosp. 6</name>
    <dbReference type="NCBI Taxonomy" id="463024"/>
    <lineage>
        <taxon>Bacteria</taxon>
        <taxon>Pseudomonadati</taxon>
        <taxon>Pseudomonadota</taxon>
        <taxon>Betaproteobacteria</taxon>
        <taxon>Burkholderiales</taxon>
        <taxon>Alcaligenaceae</taxon>
        <taxon>Bordetella</taxon>
    </lineage>
</organism>
<dbReference type="EMBL" id="NEVV01000002">
    <property type="protein sequence ID" value="OZI78652.1"/>
    <property type="molecule type" value="Genomic_DNA"/>
</dbReference>
<gene>
    <name evidence="2" type="ORF">CAL23_12575</name>
</gene>
<dbReference type="InterPro" id="IPR053853">
    <property type="entry name" value="FitA-like_RHH"/>
</dbReference>
<feature type="domain" description="Antitoxin FitA-like ribbon-helix-helix" evidence="1">
    <location>
        <begin position="2"/>
        <end position="40"/>
    </location>
</feature>
<proteinExistence type="predicted"/>
<dbReference type="SUPFAM" id="SSF47598">
    <property type="entry name" value="Ribbon-helix-helix"/>
    <property type="match status" value="1"/>
</dbReference>
<dbReference type="InterPro" id="IPR010985">
    <property type="entry name" value="Ribbon_hlx_hlx"/>
</dbReference>
<name>A0ABX4FCW3_9BORD</name>
<dbReference type="Proteomes" id="UP000216524">
    <property type="component" value="Unassembled WGS sequence"/>
</dbReference>
<dbReference type="Gene3D" id="1.10.1220.10">
    <property type="entry name" value="Met repressor-like"/>
    <property type="match status" value="1"/>
</dbReference>
<dbReference type="InterPro" id="IPR013321">
    <property type="entry name" value="Arc_rbn_hlx_hlx"/>
</dbReference>
<protein>
    <submittedName>
        <fullName evidence="2">Stabilization protein</fullName>
    </submittedName>
</protein>
<accession>A0ABX4FCW3</accession>
<dbReference type="Pfam" id="PF22513">
    <property type="entry name" value="FitA-like_RHH"/>
    <property type="match status" value="1"/>
</dbReference>
<keyword evidence="3" id="KW-1185">Reference proteome</keyword>
<dbReference type="RefSeq" id="WP_094829805.1">
    <property type="nucleotide sequence ID" value="NZ_NEVV01000002.1"/>
</dbReference>
<comment type="caution">
    <text evidence="2">The sequence shown here is derived from an EMBL/GenBank/DDBJ whole genome shotgun (WGS) entry which is preliminary data.</text>
</comment>
<evidence type="ECO:0000313" key="3">
    <source>
        <dbReference type="Proteomes" id="UP000216524"/>
    </source>
</evidence>
<reference evidence="2 3" key="1">
    <citation type="submission" date="2017-05" db="EMBL/GenBank/DDBJ databases">
        <title>Complete and WGS of Bordetella genogroups.</title>
        <authorList>
            <person name="Spilker T."/>
            <person name="Lipuma J."/>
        </authorList>
    </citation>
    <scope>NUCLEOTIDE SEQUENCE [LARGE SCALE GENOMIC DNA]</scope>
    <source>
        <strain evidence="2 3">AU3139</strain>
    </source>
</reference>